<keyword evidence="2" id="KW-1185">Reference proteome</keyword>
<sequence>MRDLSTLGVDRSYPPELLLTNKNRQCQKNWTVAKLGSRTDRHRTQVTQDVCNHEERHLYSESAVKKRSRAVASFC</sequence>
<evidence type="ECO:0000313" key="2">
    <source>
        <dbReference type="Proteomes" id="UP000799324"/>
    </source>
</evidence>
<reference evidence="1" key="1">
    <citation type="journal article" date="2020" name="Stud. Mycol.">
        <title>101 Dothideomycetes genomes: a test case for predicting lifestyles and emergence of pathogens.</title>
        <authorList>
            <person name="Haridas S."/>
            <person name="Albert R."/>
            <person name="Binder M."/>
            <person name="Bloem J."/>
            <person name="Labutti K."/>
            <person name="Salamov A."/>
            <person name="Andreopoulos B."/>
            <person name="Baker S."/>
            <person name="Barry K."/>
            <person name="Bills G."/>
            <person name="Bluhm B."/>
            <person name="Cannon C."/>
            <person name="Castanera R."/>
            <person name="Culley D."/>
            <person name="Daum C."/>
            <person name="Ezra D."/>
            <person name="Gonzalez J."/>
            <person name="Henrissat B."/>
            <person name="Kuo A."/>
            <person name="Liang C."/>
            <person name="Lipzen A."/>
            <person name="Lutzoni F."/>
            <person name="Magnuson J."/>
            <person name="Mondo S."/>
            <person name="Nolan M."/>
            <person name="Ohm R."/>
            <person name="Pangilinan J."/>
            <person name="Park H.-J."/>
            <person name="Ramirez L."/>
            <person name="Alfaro M."/>
            <person name="Sun H."/>
            <person name="Tritt A."/>
            <person name="Yoshinaga Y."/>
            <person name="Zwiers L.-H."/>
            <person name="Turgeon B."/>
            <person name="Goodwin S."/>
            <person name="Spatafora J."/>
            <person name="Crous P."/>
            <person name="Grigoriev I."/>
        </authorList>
    </citation>
    <scope>NUCLEOTIDE SEQUENCE</scope>
    <source>
        <strain evidence="1">CBS 122681</strain>
    </source>
</reference>
<protein>
    <submittedName>
        <fullName evidence="1">Uncharacterized protein</fullName>
    </submittedName>
</protein>
<proteinExistence type="predicted"/>
<evidence type="ECO:0000313" key="1">
    <source>
        <dbReference type="EMBL" id="KAF2661775.1"/>
    </source>
</evidence>
<dbReference type="AlphaFoldDB" id="A0A6A6TNY9"/>
<gene>
    <name evidence="1" type="ORF">K491DRAFT_687173</name>
</gene>
<name>A0A6A6TNY9_9PLEO</name>
<organism evidence="1 2">
    <name type="scientific">Lophiostoma macrostomum CBS 122681</name>
    <dbReference type="NCBI Taxonomy" id="1314788"/>
    <lineage>
        <taxon>Eukaryota</taxon>
        <taxon>Fungi</taxon>
        <taxon>Dikarya</taxon>
        <taxon>Ascomycota</taxon>
        <taxon>Pezizomycotina</taxon>
        <taxon>Dothideomycetes</taxon>
        <taxon>Pleosporomycetidae</taxon>
        <taxon>Pleosporales</taxon>
        <taxon>Lophiostomataceae</taxon>
        <taxon>Lophiostoma</taxon>
    </lineage>
</organism>
<accession>A0A6A6TNY9</accession>
<dbReference type="Proteomes" id="UP000799324">
    <property type="component" value="Unassembled WGS sequence"/>
</dbReference>
<dbReference type="EMBL" id="MU004292">
    <property type="protein sequence ID" value="KAF2661775.1"/>
    <property type="molecule type" value="Genomic_DNA"/>
</dbReference>